<evidence type="ECO:0000313" key="1">
    <source>
        <dbReference type="EMBL" id="CUO75608.1"/>
    </source>
</evidence>
<accession>A0A174HR72</accession>
<protein>
    <submittedName>
        <fullName evidence="1">Uncharacterized protein</fullName>
    </submittedName>
</protein>
<dbReference type="EMBL" id="CYZT01000161">
    <property type="protein sequence ID" value="CUO75608.1"/>
    <property type="molecule type" value="Genomic_DNA"/>
</dbReference>
<evidence type="ECO:0000313" key="2">
    <source>
        <dbReference type="Proteomes" id="UP000095746"/>
    </source>
</evidence>
<name>A0A174HR72_FLAPL</name>
<gene>
    <name evidence="1" type="ORF">ERS852411_02105</name>
</gene>
<proteinExistence type="predicted"/>
<organism evidence="1 2">
    <name type="scientific">Flavonifractor plautii</name>
    <name type="common">Fusobacterium plautii</name>
    <dbReference type="NCBI Taxonomy" id="292800"/>
    <lineage>
        <taxon>Bacteria</taxon>
        <taxon>Bacillati</taxon>
        <taxon>Bacillota</taxon>
        <taxon>Clostridia</taxon>
        <taxon>Eubacteriales</taxon>
        <taxon>Oscillospiraceae</taxon>
        <taxon>Flavonifractor</taxon>
    </lineage>
</organism>
<reference evidence="1 2" key="1">
    <citation type="submission" date="2015-09" db="EMBL/GenBank/DDBJ databases">
        <authorList>
            <consortium name="Pathogen Informatics"/>
        </authorList>
    </citation>
    <scope>NUCLEOTIDE SEQUENCE [LARGE SCALE GENOMIC DNA]</scope>
    <source>
        <strain evidence="1 2">2789STDY5608854</strain>
    </source>
</reference>
<dbReference type="AlphaFoldDB" id="A0A174HR72"/>
<sequence>MTVTISGLLLVHFNVPSEPYGFAFSVWVSRSFMVREVSSRRIPFTVISQGSVLLPEIAVMTALPVATPLTSPVALFTVATEGLSLLQVKGAPSGVTLAVSLSVCPISISVTAGGSMDIPGVTAGFTVISQLALPISPVPLFR</sequence>
<dbReference type="Proteomes" id="UP000095746">
    <property type="component" value="Unassembled WGS sequence"/>
</dbReference>